<accession>A0A916W1R2</accession>
<name>A0A916W1R2_9HYPH</name>
<dbReference type="InterPro" id="IPR002781">
    <property type="entry name" value="TM_pro_TauE-like"/>
</dbReference>
<dbReference type="GO" id="GO:0005886">
    <property type="term" value="C:plasma membrane"/>
    <property type="evidence" value="ECO:0007669"/>
    <property type="project" value="UniProtKB-SubCell"/>
</dbReference>
<keyword evidence="7" id="KW-1185">Reference proteome</keyword>
<dbReference type="RefSeq" id="WP_206513539.1">
    <property type="nucleotide sequence ID" value="NZ_BMKB01000005.1"/>
</dbReference>
<dbReference type="InterPro" id="IPR051598">
    <property type="entry name" value="TSUP/Inactive_protease-like"/>
</dbReference>
<evidence type="ECO:0000313" key="7">
    <source>
        <dbReference type="Proteomes" id="UP000596977"/>
    </source>
</evidence>
<reference evidence="6 7" key="1">
    <citation type="journal article" date="2014" name="Int. J. Syst. Evol. Microbiol.">
        <title>Complete genome sequence of Corynebacterium casei LMG S-19264T (=DSM 44701T), isolated from a smear-ripened cheese.</title>
        <authorList>
            <consortium name="US DOE Joint Genome Institute (JGI-PGF)"/>
            <person name="Walter F."/>
            <person name="Albersmeier A."/>
            <person name="Kalinowski J."/>
            <person name="Ruckert C."/>
        </authorList>
    </citation>
    <scope>NUCLEOTIDE SEQUENCE [LARGE SCALE GENOMIC DNA]</scope>
    <source>
        <strain evidence="6 7">CGMCC 1.15896</strain>
    </source>
</reference>
<sequence>MIAAFSLETWLLAVLMGFGAALYTSVGHAGASAYLALMALFGLPAQVMRPTALSLNILAGSVAAYRYMRAGLFSGRTLWPLLLGAAPMAFMGGAIQLPGHFYRPLVGIVLLAAAVRLLWPGAFKPWRDATPMPIALGILAGASIGFLSGLTGTGGGIFLSPLLLFMGWSDARTASGIAAAFILVNSIAGLSGNLASVQSLPAELPLFAAFVLIGTFVGTHLGIKRFAADAILKALGVVLIVAGLKMLGLF</sequence>
<feature type="transmembrane region" description="Helical" evidence="5">
    <location>
        <begin position="230"/>
        <end position="249"/>
    </location>
</feature>
<evidence type="ECO:0000256" key="5">
    <source>
        <dbReference type="RuleBase" id="RU363041"/>
    </source>
</evidence>
<dbReference type="Proteomes" id="UP000596977">
    <property type="component" value="Unassembled WGS sequence"/>
</dbReference>
<gene>
    <name evidence="6" type="ORF">GCM10011499_31360</name>
</gene>
<evidence type="ECO:0000313" key="6">
    <source>
        <dbReference type="EMBL" id="GGA58972.1"/>
    </source>
</evidence>
<keyword evidence="4 5" id="KW-0472">Membrane</keyword>
<keyword evidence="3 5" id="KW-1133">Transmembrane helix</keyword>
<organism evidence="6 7">
    <name type="scientific">Pelagibacterium lentulum</name>
    <dbReference type="NCBI Taxonomy" id="2029865"/>
    <lineage>
        <taxon>Bacteria</taxon>
        <taxon>Pseudomonadati</taxon>
        <taxon>Pseudomonadota</taxon>
        <taxon>Alphaproteobacteria</taxon>
        <taxon>Hyphomicrobiales</taxon>
        <taxon>Devosiaceae</taxon>
        <taxon>Pelagibacterium</taxon>
    </lineage>
</organism>
<keyword evidence="2 5" id="KW-0812">Transmembrane</keyword>
<dbReference type="EMBL" id="BMKB01000005">
    <property type="protein sequence ID" value="GGA58972.1"/>
    <property type="molecule type" value="Genomic_DNA"/>
</dbReference>
<evidence type="ECO:0000256" key="1">
    <source>
        <dbReference type="ARBA" id="ARBA00004141"/>
    </source>
</evidence>
<feature type="transmembrane region" description="Helical" evidence="5">
    <location>
        <begin position="101"/>
        <end position="122"/>
    </location>
</feature>
<feature type="transmembrane region" description="Helical" evidence="5">
    <location>
        <begin position="204"/>
        <end position="223"/>
    </location>
</feature>
<keyword evidence="5" id="KW-1003">Cell membrane</keyword>
<comment type="caution">
    <text evidence="6">The sequence shown here is derived from an EMBL/GenBank/DDBJ whole genome shotgun (WGS) entry which is preliminary data.</text>
</comment>
<proteinExistence type="inferred from homology"/>
<feature type="transmembrane region" description="Helical" evidence="5">
    <location>
        <begin position="134"/>
        <end position="159"/>
    </location>
</feature>
<feature type="transmembrane region" description="Helical" evidence="5">
    <location>
        <begin position="47"/>
        <end position="65"/>
    </location>
</feature>
<evidence type="ECO:0000256" key="3">
    <source>
        <dbReference type="ARBA" id="ARBA00022989"/>
    </source>
</evidence>
<evidence type="ECO:0000256" key="4">
    <source>
        <dbReference type="ARBA" id="ARBA00023136"/>
    </source>
</evidence>
<feature type="transmembrane region" description="Helical" evidence="5">
    <location>
        <begin position="77"/>
        <end position="95"/>
    </location>
</feature>
<comment type="similarity">
    <text evidence="5">Belongs to the 4-toluene sulfonate uptake permease (TSUP) (TC 2.A.102) family.</text>
</comment>
<comment type="subcellular location">
    <subcellularLocation>
        <location evidence="5">Cell membrane</location>
        <topology evidence="5">Multi-pass membrane protein</topology>
    </subcellularLocation>
    <subcellularLocation>
        <location evidence="1">Membrane</location>
        <topology evidence="1">Multi-pass membrane protein</topology>
    </subcellularLocation>
</comment>
<dbReference type="AlphaFoldDB" id="A0A916W1R2"/>
<dbReference type="Pfam" id="PF01925">
    <property type="entry name" value="TauE"/>
    <property type="match status" value="1"/>
</dbReference>
<dbReference type="PANTHER" id="PTHR43701">
    <property type="entry name" value="MEMBRANE TRANSPORTER PROTEIN MJ0441-RELATED"/>
    <property type="match status" value="1"/>
</dbReference>
<protein>
    <recommendedName>
        <fullName evidence="5">Probable membrane transporter protein</fullName>
    </recommendedName>
</protein>
<dbReference type="PANTHER" id="PTHR43701:SF5">
    <property type="entry name" value="MEMBRANE TRANSPORTER PROTEIN-RELATED"/>
    <property type="match status" value="1"/>
</dbReference>
<evidence type="ECO:0000256" key="2">
    <source>
        <dbReference type="ARBA" id="ARBA00022692"/>
    </source>
</evidence>
<feature type="transmembrane region" description="Helical" evidence="5">
    <location>
        <begin position="12"/>
        <end position="41"/>
    </location>
</feature>